<reference evidence="1 2" key="1">
    <citation type="journal article" date="2018" name="Sci. Rep.">
        <title>Genome sequence of the cauliflower mushroom Sparassis crispa (Hanabiratake) and its association with beneficial usage.</title>
        <authorList>
            <person name="Kiyama R."/>
            <person name="Furutani Y."/>
            <person name="Kawaguchi K."/>
            <person name="Nakanishi T."/>
        </authorList>
    </citation>
    <scope>NUCLEOTIDE SEQUENCE [LARGE SCALE GENOMIC DNA]</scope>
</reference>
<dbReference type="OrthoDB" id="2757639at2759"/>
<proteinExistence type="predicted"/>
<comment type="caution">
    <text evidence="1">The sequence shown here is derived from an EMBL/GenBank/DDBJ whole genome shotgun (WGS) entry which is preliminary data.</text>
</comment>
<dbReference type="RefSeq" id="XP_027616755.1">
    <property type="nucleotide sequence ID" value="XM_027760954.1"/>
</dbReference>
<gene>
    <name evidence="1" type="ORF">SCP_0803640</name>
</gene>
<dbReference type="GeneID" id="38782759"/>
<name>A0A401GUF2_9APHY</name>
<evidence type="ECO:0000313" key="1">
    <source>
        <dbReference type="EMBL" id="GBE85842.1"/>
    </source>
</evidence>
<dbReference type="Pfam" id="PF14441">
    <property type="entry name" value="OTT_1508_deam"/>
    <property type="match status" value="1"/>
</dbReference>
<dbReference type="EMBL" id="BFAD01000008">
    <property type="protein sequence ID" value="GBE85842.1"/>
    <property type="molecule type" value="Genomic_DNA"/>
</dbReference>
<keyword evidence="2" id="KW-1185">Reference proteome</keyword>
<dbReference type="InterPro" id="IPR027796">
    <property type="entry name" value="OTT_1508_deam-like"/>
</dbReference>
<dbReference type="AlphaFoldDB" id="A0A401GUF2"/>
<accession>A0A401GUF2</accession>
<protein>
    <submittedName>
        <fullName evidence="1">Uncharacterized protein</fullName>
    </submittedName>
</protein>
<organism evidence="1 2">
    <name type="scientific">Sparassis crispa</name>
    <dbReference type="NCBI Taxonomy" id="139825"/>
    <lineage>
        <taxon>Eukaryota</taxon>
        <taxon>Fungi</taxon>
        <taxon>Dikarya</taxon>
        <taxon>Basidiomycota</taxon>
        <taxon>Agaricomycotina</taxon>
        <taxon>Agaricomycetes</taxon>
        <taxon>Polyporales</taxon>
        <taxon>Sparassidaceae</taxon>
        <taxon>Sparassis</taxon>
    </lineage>
</organism>
<evidence type="ECO:0000313" key="2">
    <source>
        <dbReference type="Proteomes" id="UP000287166"/>
    </source>
</evidence>
<dbReference type="InParanoid" id="A0A401GUF2"/>
<dbReference type="Proteomes" id="UP000287166">
    <property type="component" value="Unassembled WGS sequence"/>
</dbReference>
<sequence length="352" mass="39638">MYVVNTETAASWVWALAEHLSKADDSLESIDSAIRESHQQLNGDTLDKVVDIHAHIDKLLSTQVYESIFKLPCLALRLYNAQIIWQRDLQKEVSLRDQQIYEEIQALDPELELGPGKVLSLGKDTFPLRYIRMLVAWHTAVHFFTSHNVLLTGRPLQFALIRIPHPDGDMESVEDVINDEFLASVMQRFFPPGVHVSDIATETILKNLRYAIPQIKSFRGSVHCEAILMAIKAMSNSGIASSGIDMSAKMAIFQDIDNVIGVAKKCCWCCNWLGENLPVPMQECFILPGSHGMIFPWSPPRFGIPLATLASLERELMHKLQLVFMKLGVIVIEDILLQVRQSSREPEVGHCP</sequence>